<evidence type="ECO:0000313" key="1">
    <source>
        <dbReference type="EMBL" id="BAN28222.1"/>
    </source>
</evidence>
<dbReference type="HOGENOM" id="CLU_2615172_0_0_4"/>
<reference evidence="1 2" key="1">
    <citation type="journal article" date="2013" name="Genome Announc.">
        <title>Complete Genome Sequence of Burkholderia sp. Strain RPE64, Bacterial Symbiont of the Bean Bug Riptortus pedestris.</title>
        <authorList>
            <person name="Shibata T.F."/>
            <person name="Maeda T."/>
            <person name="Nikoh N."/>
            <person name="Yamaguchi K."/>
            <person name="Oshima K."/>
            <person name="Hattori M."/>
            <person name="Nishiyama T."/>
            <person name="Hasebe M."/>
            <person name="Fukatsu T."/>
            <person name="Kikuchi Y."/>
            <person name="Shigenobu S."/>
        </authorList>
    </citation>
    <scope>NUCLEOTIDE SEQUENCE [LARGE SCALE GENOMIC DNA]</scope>
    <source>
        <plasmid evidence="1 2">p2</plasmid>
    </source>
</reference>
<keyword evidence="1" id="KW-0614">Plasmid</keyword>
<accession>R4X5H1</accession>
<sequence length="78" mass="9054">MFQRKRLSPEVAKRAEDGIDCASGHRDRLCDSLEVIRCRARAKVLRFGQSATDRSIEHQYRNFFGLDILDYTYYLPAG</sequence>
<organism evidence="1 2">
    <name type="scientific">Caballeronia insecticola</name>
    <dbReference type="NCBI Taxonomy" id="758793"/>
    <lineage>
        <taxon>Bacteria</taxon>
        <taxon>Pseudomonadati</taxon>
        <taxon>Pseudomonadota</taxon>
        <taxon>Betaproteobacteria</taxon>
        <taxon>Burkholderiales</taxon>
        <taxon>Burkholderiaceae</taxon>
        <taxon>Caballeronia</taxon>
    </lineage>
</organism>
<dbReference type="AlphaFoldDB" id="R4X5H1"/>
<dbReference type="KEGG" id="buo:BRPE64_ECDS00640"/>
<name>R4X5H1_9BURK</name>
<evidence type="ECO:0000313" key="2">
    <source>
        <dbReference type="Proteomes" id="UP000013966"/>
    </source>
</evidence>
<reference evidence="1 2" key="2">
    <citation type="journal article" date="2018" name="Int. J. Syst. Evol. Microbiol.">
        <title>Burkholderia insecticola sp. nov., a gut symbiotic bacterium of the bean bug Riptortus pedestris.</title>
        <authorList>
            <person name="Takeshita K."/>
            <person name="Tamaki H."/>
            <person name="Ohbayashi T."/>
            <person name="Meng X.-Y."/>
            <person name="Sone T."/>
            <person name="Mitani Y."/>
            <person name="Peeters C."/>
            <person name="Kikuchi Y."/>
            <person name="Vandamme P."/>
        </authorList>
    </citation>
    <scope>NUCLEOTIDE SEQUENCE [LARGE SCALE GENOMIC DNA]</scope>
    <source>
        <strain evidence="1">RPE64</strain>
        <plasmid evidence="1 2">p2</plasmid>
    </source>
</reference>
<dbReference type="EMBL" id="AP013062">
    <property type="protein sequence ID" value="BAN28222.1"/>
    <property type="molecule type" value="Genomic_DNA"/>
</dbReference>
<keyword evidence="2" id="KW-1185">Reference proteome</keyword>
<dbReference type="Proteomes" id="UP000013966">
    <property type="component" value="Plasmid p2"/>
</dbReference>
<gene>
    <name evidence="1" type="ORF">BRPE64_ECDS00640</name>
</gene>
<proteinExistence type="predicted"/>
<protein>
    <submittedName>
        <fullName evidence="1">Uncharacterized protein</fullName>
    </submittedName>
</protein>
<geneLocation type="plasmid" evidence="1 2">
    <name>p2</name>
</geneLocation>